<evidence type="ECO:0000256" key="1">
    <source>
        <dbReference type="SAM" id="Coils"/>
    </source>
</evidence>
<dbReference type="InterPro" id="IPR021104">
    <property type="entry name" value="KfrA_DNA-bd_N"/>
</dbReference>
<dbReference type="Proteomes" id="UP000182654">
    <property type="component" value="Chromosome I"/>
</dbReference>
<dbReference type="EMBL" id="MDGK01000009">
    <property type="protein sequence ID" value="OIN13079.1"/>
    <property type="molecule type" value="Genomic_DNA"/>
</dbReference>
<dbReference type="EMBL" id="LT629708">
    <property type="protein sequence ID" value="SDO40941.1"/>
    <property type="molecule type" value="Genomic_DNA"/>
</dbReference>
<protein>
    <submittedName>
        <fullName evidence="3">Integrase</fullName>
    </submittedName>
    <submittedName>
        <fullName evidence="4">Replication region DNA-binding N-term</fullName>
    </submittedName>
</protein>
<evidence type="ECO:0000313" key="6">
    <source>
        <dbReference type="Proteomes" id="UP000182654"/>
    </source>
</evidence>
<feature type="coiled-coil region" evidence="1">
    <location>
        <begin position="154"/>
        <end position="266"/>
    </location>
</feature>
<accession>A0A1H0JC74</accession>
<organism evidence="3 5">
    <name type="scientific">Pseudomonas extremorientalis</name>
    <dbReference type="NCBI Taxonomy" id="169669"/>
    <lineage>
        <taxon>Bacteria</taxon>
        <taxon>Pseudomonadati</taxon>
        <taxon>Pseudomonadota</taxon>
        <taxon>Gammaproteobacteria</taxon>
        <taxon>Pseudomonadales</taxon>
        <taxon>Pseudomonadaceae</taxon>
        <taxon>Pseudomonas</taxon>
    </lineage>
</organism>
<sequence>MARGGINKAVVQTARLAILARGENPSIDAVRIEMGNTGSKTTIHRYLKELDESETRTTITEAPIDDELGELVARLAQRLKEKAQEPIDLALAQFEQQKAALLAQVQALEEAHGQLQQRFDIQAAALAEESAALQTASTSLQTEQTRNAGLSQACSDYELRINDKDEQIRSLEEKHLHARDALEHYRNAIKEQREQEQRRHEGQLQQVQAELRQAQQSAMVRQDEITQLHRDNERLLIEHRVTARELTALQEQSRKDQARLLKLTEQVSLIDSERTLLQERLRVAALENQSRQEALGEQQQANKTLELELIKAQASVEALRLAAAVAAAPEATPKA</sequence>
<evidence type="ECO:0000313" key="5">
    <source>
        <dbReference type="Proteomes" id="UP000181686"/>
    </source>
</evidence>
<dbReference type="RefSeq" id="WP_071488242.1">
    <property type="nucleotide sequence ID" value="NZ_CP117459.1"/>
</dbReference>
<feature type="domain" description="KfrA N-terminal DNA-binding" evidence="2">
    <location>
        <begin position="8"/>
        <end position="117"/>
    </location>
</feature>
<keyword evidence="6" id="KW-1185">Reference proteome</keyword>
<evidence type="ECO:0000313" key="4">
    <source>
        <dbReference type="EMBL" id="SDO40941.1"/>
    </source>
</evidence>
<evidence type="ECO:0000313" key="3">
    <source>
        <dbReference type="EMBL" id="OIN13079.1"/>
    </source>
</evidence>
<keyword evidence="4" id="KW-0238">DNA-binding</keyword>
<name>A0A1H0JC74_9PSED</name>
<dbReference type="GO" id="GO:0003677">
    <property type="term" value="F:DNA binding"/>
    <property type="evidence" value="ECO:0007669"/>
    <property type="project" value="UniProtKB-KW"/>
</dbReference>
<proteinExistence type="predicted"/>
<reference evidence="4 6" key="2">
    <citation type="submission" date="2016-10" db="EMBL/GenBank/DDBJ databases">
        <authorList>
            <person name="Varghese N."/>
            <person name="Submissions S."/>
        </authorList>
    </citation>
    <scope>NUCLEOTIDE SEQUENCE [LARGE SCALE GENOMIC DNA]</scope>
    <source>
        <strain evidence="4 6">BS2774</strain>
    </source>
</reference>
<gene>
    <name evidence="3" type="ORF">BFN10_02175</name>
    <name evidence="4" type="ORF">SAMN04490184_0492</name>
</gene>
<dbReference type="Proteomes" id="UP000181686">
    <property type="component" value="Unassembled WGS sequence"/>
</dbReference>
<reference evidence="3 5" key="1">
    <citation type="submission" date="2016-08" db="EMBL/GenBank/DDBJ databases">
        <title>Draft genome sequence of the type strain of Pseudomonas extremorientalis LMG 19695T isolated from drinking water reservoir.</title>
        <authorList>
            <person name="Tambong J.T."/>
        </authorList>
    </citation>
    <scope>NUCLEOTIDE SEQUENCE [LARGE SCALE GENOMIC DNA]</scope>
    <source>
        <strain evidence="3 5">LMG 19695</strain>
    </source>
</reference>
<evidence type="ECO:0000259" key="2">
    <source>
        <dbReference type="Pfam" id="PF11740"/>
    </source>
</evidence>
<dbReference type="Pfam" id="PF11740">
    <property type="entry name" value="KfrA_N"/>
    <property type="match status" value="1"/>
</dbReference>
<keyword evidence="1" id="KW-0175">Coiled coil</keyword>
<dbReference type="AlphaFoldDB" id="A0A1H0JC74"/>
<feature type="coiled-coil region" evidence="1">
    <location>
        <begin position="91"/>
        <end position="118"/>
    </location>
</feature>